<keyword evidence="3" id="KW-1185">Reference proteome</keyword>
<name>A0AAD7CZ70_MYCRO</name>
<protein>
    <submittedName>
        <fullName evidence="2">Uncharacterized protein</fullName>
    </submittedName>
</protein>
<gene>
    <name evidence="2" type="ORF">B0H17DRAFT_1141561</name>
</gene>
<comment type="caution">
    <text evidence="2">The sequence shown here is derived from an EMBL/GenBank/DDBJ whole genome shotgun (WGS) entry which is preliminary data.</text>
</comment>
<sequence>MTPTAMKGGPPPKVGYRCGSYPQSLKPQRKKLAAMLTERILPNEFLLKVHKGWGSSLEGAGTTKTPLFKGQRSPHQSFDEKHVGFLDKLTRSQEKTPLEKSTREKLEDPLTAPKLLSLPWMRDRRRGSSPSPMNWNLGDSDKTSTPVQPNNAGGICSATLVKPAL</sequence>
<feature type="compositionally biased region" description="Basic and acidic residues" evidence="1">
    <location>
        <begin position="77"/>
        <end position="108"/>
    </location>
</feature>
<proteinExistence type="predicted"/>
<feature type="region of interest" description="Disordered" evidence="1">
    <location>
        <begin position="58"/>
        <end position="165"/>
    </location>
</feature>
<dbReference type="Proteomes" id="UP001221757">
    <property type="component" value="Unassembled WGS sequence"/>
</dbReference>
<reference evidence="2" key="1">
    <citation type="submission" date="2023-03" db="EMBL/GenBank/DDBJ databases">
        <title>Massive genome expansion in bonnet fungi (Mycena s.s.) driven by repeated elements and novel gene families across ecological guilds.</title>
        <authorList>
            <consortium name="Lawrence Berkeley National Laboratory"/>
            <person name="Harder C.B."/>
            <person name="Miyauchi S."/>
            <person name="Viragh M."/>
            <person name="Kuo A."/>
            <person name="Thoen E."/>
            <person name="Andreopoulos B."/>
            <person name="Lu D."/>
            <person name="Skrede I."/>
            <person name="Drula E."/>
            <person name="Henrissat B."/>
            <person name="Morin E."/>
            <person name="Kohler A."/>
            <person name="Barry K."/>
            <person name="LaButti K."/>
            <person name="Morin E."/>
            <person name="Salamov A."/>
            <person name="Lipzen A."/>
            <person name="Mereny Z."/>
            <person name="Hegedus B."/>
            <person name="Baldrian P."/>
            <person name="Stursova M."/>
            <person name="Weitz H."/>
            <person name="Taylor A."/>
            <person name="Grigoriev I.V."/>
            <person name="Nagy L.G."/>
            <person name="Martin F."/>
            <person name="Kauserud H."/>
        </authorList>
    </citation>
    <scope>NUCLEOTIDE SEQUENCE</scope>
    <source>
        <strain evidence="2">CBHHK067</strain>
    </source>
</reference>
<evidence type="ECO:0000313" key="3">
    <source>
        <dbReference type="Proteomes" id="UP001221757"/>
    </source>
</evidence>
<organism evidence="2 3">
    <name type="scientific">Mycena rosella</name>
    <name type="common">Pink bonnet</name>
    <name type="synonym">Agaricus rosellus</name>
    <dbReference type="NCBI Taxonomy" id="1033263"/>
    <lineage>
        <taxon>Eukaryota</taxon>
        <taxon>Fungi</taxon>
        <taxon>Dikarya</taxon>
        <taxon>Basidiomycota</taxon>
        <taxon>Agaricomycotina</taxon>
        <taxon>Agaricomycetes</taxon>
        <taxon>Agaricomycetidae</taxon>
        <taxon>Agaricales</taxon>
        <taxon>Marasmiineae</taxon>
        <taxon>Mycenaceae</taxon>
        <taxon>Mycena</taxon>
    </lineage>
</organism>
<dbReference type="EMBL" id="JARKIE010000175">
    <property type="protein sequence ID" value="KAJ7671119.1"/>
    <property type="molecule type" value="Genomic_DNA"/>
</dbReference>
<evidence type="ECO:0000256" key="1">
    <source>
        <dbReference type="SAM" id="MobiDB-lite"/>
    </source>
</evidence>
<dbReference type="AlphaFoldDB" id="A0AAD7CZ70"/>
<accession>A0AAD7CZ70</accession>
<feature type="region of interest" description="Disordered" evidence="1">
    <location>
        <begin position="1"/>
        <end position="22"/>
    </location>
</feature>
<evidence type="ECO:0000313" key="2">
    <source>
        <dbReference type="EMBL" id="KAJ7671119.1"/>
    </source>
</evidence>